<name>A0ABR3IQS6_9AGAR</name>
<sequence length="291" mass="33161">MCWRHVLAISQAVVQYQNLRSIPEVTLSFPILRTHVREETFASELCLSCALLPHYLIVSKAYRGESPPRGARMPHTKTWTADGYYGTPGYDQDEDNDGYYCVNDGRDLPATEPENEDDTVGGNNEFFNDMSAAPVRGRLTYPKNTNVGIEKPYLGYLRDFVLKEGLGQTQALSRYRRRARSRAPIGRYGDGTMDDSYEDQLEEEYLDMETYGYDGNEPRFFSNKEGDDLFGDAPNGYGPSDGTQESDAAFEILLNLIQQIVRTPPSPKPSKIHLPDFTYPFWHRLRKSQRP</sequence>
<gene>
    <name evidence="1" type="ORF">HGRIS_014809</name>
</gene>
<evidence type="ECO:0000313" key="2">
    <source>
        <dbReference type="Proteomes" id="UP001556367"/>
    </source>
</evidence>
<proteinExistence type="predicted"/>
<keyword evidence="2" id="KW-1185">Reference proteome</keyword>
<protein>
    <submittedName>
        <fullName evidence="1">Uncharacterized protein</fullName>
    </submittedName>
</protein>
<dbReference type="EMBL" id="JASNQZ010000017">
    <property type="protein sequence ID" value="KAL0945655.1"/>
    <property type="molecule type" value="Genomic_DNA"/>
</dbReference>
<organism evidence="1 2">
    <name type="scientific">Hohenbuehelia grisea</name>
    <dbReference type="NCBI Taxonomy" id="104357"/>
    <lineage>
        <taxon>Eukaryota</taxon>
        <taxon>Fungi</taxon>
        <taxon>Dikarya</taxon>
        <taxon>Basidiomycota</taxon>
        <taxon>Agaricomycotina</taxon>
        <taxon>Agaricomycetes</taxon>
        <taxon>Agaricomycetidae</taxon>
        <taxon>Agaricales</taxon>
        <taxon>Pleurotineae</taxon>
        <taxon>Pleurotaceae</taxon>
        <taxon>Hohenbuehelia</taxon>
    </lineage>
</organism>
<evidence type="ECO:0000313" key="1">
    <source>
        <dbReference type="EMBL" id="KAL0945655.1"/>
    </source>
</evidence>
<comment type="caution">
    <text evidence="1">The sequence shown here is derived from an EMBL/GenBank/DDBJ whole genome shotgun (WGS) entry which is preliminary data.</text>
</comment>
<dbReference type="Proteomes" id="UP001556367">
    <property type="component" value="Unassembled WGS sequence"/>
</dbReference>
<reference evidence="2" key="1">
    <citation type="submission" date="2024-06" db="EMBL/GenBank/DDBJ databases">
        <title>Multi-omics analyses provide insights into the biosynthesis of the anticancer antibiotic pleurotin in Hohenbuehelia grisea.</title>
        <authorList>
            <person name="Weaver J.A."/>
            <person name="Alberti F."/>
        </authorList>
    </citation>
    <scope>NUCLEOTIDE SEQUENCE [LARGE SCALE GENOMIC DNA]</scope>
    <source>
        <strain evidence="2">T-177</strain>
    </source>
</reference>
<accession>A0ABR3IQS6</accession>